<name>A0A3B0W796_9ZZZZ</name>
<dbReference type="GO" id="GO:0008170">
    <property type="term" value="F:N-methyltransferase activity"/>
    <property type="evidence" value="ECO:0007669"/>
    <property type="project" value="InterPro"/>
</dbReference>
<evidence type="ECO:0000256" key="2">
    <source>
        <dbReference type="ARBA" id="ARBA00022603"/>
    </source>
</evidence>
<dbReference type="Pfam" id="PF01555">
    <property type="entry name" value="N6_N4_Mtase"/>
    <property type="match status" value="1"/>
</dbReference>
<dbReference type="EC" id="2.1.1.72" evidence="7"/>
<evidence type="ECO:0000259" key="6">
    <source>
        <dbReference type="Pfam" id="PF01555"/>
    </source>
</evidence>
<keyword evidence="2 7" id="KW-0489">Methyltransferase</keyword>
<dbReference type="InterPro" id="IPR002941">
    <property type="entry name" value="DNA_methylase_N4/N6"/>
</dbReference>
<keyword evidence="4" id="KW-0949">S-adenosyl-L-methionine</keyword>
<dbReference type="PIRSF" id="PIRSF015855">
    <property type="entry name" value="TypeIII_Mtase_mKpnI"/>
    <property type="match status" value="1"/>
</dbReference>
<dbReference type="GO" id="GO:0003677">
    <property type="term" value="F:DNA binding"/>
    <property type="evidence" value="ECO:0007669"/>
    <property type="project" value="InterPro"/>
</dbReference>
<evidence type="ECO:0000256" key="1">
    <source>
        <dbReference type="ARBA" id="ARBA00006594"/>
    </source>
</evidence>
<dbReference type="SUPFAM" id="SSF53335">
    <property type="entry name" value="S-adenosyl-L-methionine-dependent methyltransferases"/>
    <property type="match status" value="1"/>
</dbReference>
<evidence type="ECO:0000256" key="5">
    <source>
        <dbReference type="SAM" id="MobiDB-lite"/>
    </source>
</evidence>
<dbReference type="InterPro" id="IPR002295">
    <property type="entry name" value="N4/N6-MTase_EcoPI_Mod-like"/>
</dbReference>
<dbReference type="GO" id="GO:0032259">
    <property type="term" value="P:methylation"/>
    <property type="evidence" value="ECO:0007669"/>
    <property type="project" value="UniProtKB-KW"/>
</dbReference>
<dbReference type="AlphaFoldDB" id="A0A3B0W796"/>
<dbReference type="PROSITE" id="PS00092">
    <property type="entry name" value="N6_MTASE"/>
    <property type="match status" value="1"/>
</dbReference>
<evidence type="ECO:0000313" key="7">
    <source>
        <dbReference type="EMBL" id="VAW39554.1"/>
    </source>
</evidence>
<dbReference type="InterPro" id="IPR002052">
    <property type="entry name" value="DNA_methylase_N6_adenine_CS"/>
</dbReference>
<evidence type="ECO:0000256" key="4">
    <source>
        <dbReference type="ARBA" id="ARBA00022691"/>
    </source>
</evidence>
<organism evidence="7">
    <name type="scientific">hydrothermal vent metagenome</name>
    <dbReference type="NCBI Taxonomy" id="652676"/>
    <lineage>
        <taxon>unclassified sequences</taxon>
        <taxon>metagenomes</taxon>
        <taxon>ecological metagenomes</taxon>
    </lineage>
</organism>
<protein>
    <submittedName>
        <fullName evidence="7">Type III restriction-modification system methylation subunit</fullName>
        <ecNumber evidence="7">2.1.1.72</ecNumber>
    </submittedName>
</protein>
<feature type="non-terminal residue" evidence="7">
    <location>
        <position position="1"/>
    </location>
</feature>
<dbReference type="EMBL" id="UOEU01000752">
    <property type="protein sequence ID" value="VAW39554.1"/>
    <property type="molecule type" value="Genomic_DNA"/>
</dbReference>
<feature type="compositionally biased region" description="Basic and acidic residues" evidence="5">
    <location>
        <begin position="1"/>
        <end position="10"/>
    </location>
</feature>
<feature type="non-terminal residue" evidence="7">
    <location>
        <position position="432"/>
    </location>
</feature>
<sequence length="432" mass="49803">AFAGMTEKETTPMSELDDLMPTSPDHNAARLAELKRLFPDLFSDEGRLDVKAVRKLADPDMLDMEKFRFTWYGKSRARRKAFAPSKGALLYDAERSVNPELADGNMIIEGENLEVLKLLTSAYSEKMKCIYIDPPYNTGNDFIYPDNYAQGKKEYWEQNGIFKEGVKLDSNPESNGRFHSDWLSTMFSRLLVARLLLKEDGVIFISIDDNEVHNLRKLMDEVFGEENFIGLFVVNSSPSAIDYGHMAKMHDYVVLYAKNIEETLTYQLPDKTKKFKYKDEVGAFNLYPLYHGNIAFNPDTRPNLYYPFYLNPESKTRDGFYEIGLEKKNGWREVYPVVSKRDGIPHVWRWGKSKSQGQLNKEIVGYKTDGGEFRIVQKTRHTAKVIRSMQTDKGISTRRGTRQIEEIFGSKLFPFPKSVDLLKRFITVGTQE</sequence>
<reference evidence="7" key="1">
    <citation type="submission" date="2018-06" db="EMBL/GenBank/DDBJ databases">
        <authorList>
            <person name="Zhirakovskaya E."/>
        </authorList>
    </citation>
    <scope>NUCLEOTIDE SEQUENCE</scope>
</reference>
<feature type="domain" description="DNA methylase N-4/N-6" evidence="6">
    <location>
        <begin position="128"/>
        <end position="431"/>
    </location>
</feature>
<feature type="region of interest" description="Disordered" evidence="5">
    <location>
        <begin position="1"/>
        <end position="21"/>
    </location>
</feature>
<dbReference type="GO" id="GO:0009007">
    <property type="term" value="F:site-specific DNA-methyltransferase (adenine-specific) activity"/>
    <property type="evidence" value="ECO:0007669"/>
    <property type="project" value="UniProtKB-EC"/>
</dbReference>
<keyword evidence="3 7" id="KW-0808">Transferase</keyword>
<dbReference type="InterPro" id="IPR029063">
    <property type="entry name" value="SAM-dependent_MTases_sf"/>
</dbReference>
<proteinExistence type="inferred from homology"/>
<dbReference type="PRINTS" id="PR00506">
    <property type="entry name" value="D21N6MTFRASE"/>
</dbReference>
<comment type="similarity">
    <text evidence="1">Belongs to the N(4)/N(6)-methyltransferase family.</text>
</comment>
<gene>
    <name evidence="7" type="ORF">MNBD_CHLOROFLEXI01-4953</name>
</gene>
<dbReference type="Gene3D" id="3.40.50.150">
    <property type="entry name" value="Vaccinia Virus protein VP39"/>
    <property type="match status" value="1"/>
</dbReference>
<evidence type="ECO:0000256" key="3">
    <source>
        <dbReference type="ARBA" id="ARBA00022679"/>
    </source>
</evidence>
<accession>A0A3B0W796</accession>